<gene>
    <name evidence="8" type="ORF">BS47DRAFT_1341508</name>
</gene>
<evidence type="ECO:0000256" key="6">
    <source>
        <dbReference type="SAM" id="MobiDB-lite"/>
    </source>
</evidence>
<accession>A0A9P6B1G6</accession>
<keyword evidence="9" id="KW-1185">Reference proteome</keyword>
<dbReference type="GO" id="GO:0005737">
    <property type="term" value="C:cytoplasm"/>
    <property type="evidence" value="ECO:0007669"/>
    <property type="project" value="UniProtKB-SubCell"/>
</dbReference>
<sequence>MRKDLVDATPFLASYDQRQCDAQLKTLDQQIQSIRESVTPKSRFAFKRVKPPVNKESSPPIDGPSPLETTTITEPNVPSASHLDSCVVDLVPTLSSAPEAAATSDKSSFQITALHIRSLKNTILLAPVIPGSVLVHDCENCIIAVGCHQVASATS</sequence>
<evidence type="ECO:0000313" key="8">
    <source>
        <dbReference type="EMBL" id="KAF9515906.1"/>
    </source>
</evidence>
<keyword evidence="3" id="KW-0963">Cytoplasm</keyword>
<evidence type="ECO:0000256" key="3">
    <source>
        <dbReference type="ARBA" id="ARBA00022490"/>
    </source>
</evidence>
<reference evidence="8" key="1">
    <citation type="journal article" date="2020" name="Nat. Commun.">
        <title>Large-scale genome sequencing of mycorrhizal fungi provides insights into the early evolution of symbiotic traits.</title>
        <authorList>
            <person name="Miyauchi S."/>
            <person name="Kiss E."/>
            <person name="Kuo A."/>
            <person name="Drula E."/>
            <person name="Kohler A."/>
            <person name="Sanchez-Garcia M."/>
            <person name="Morin E."/>
            <person name="Andreopoulos B."/>
            <person name="Barry K.W."/>
            <person name="Bonito G."/>
            <person name="Buee M."/>
            <person name="Carver A."/>
            <person name="Chen C."/>
            <person name="Cichocki N."/>
            <person name="Clum A."/>
            <person name="Culley D."/>
            <person name="Crous P.W."/>
            <person name="Fauchery L."/>
            <person name="Girlanda M."/>
            <person name="Hayes R.D."/>
            <person name="Keri Z."/>
            <person name="LaButti K."/>
            <person name="Lipzen A."/>
            <person name="Lombard V."/>
            <person name="Magnuson J."/>
            <person name="Maillard F."/>
            <person name="Murat C."/>
            <person name="Nolan M."/>
            <person name="Ohm R.A."/>
            <person name="Pangilinan J."/>
            <person name="Pereira M.F."/>
            <person name="Perotto S."/>
            <person name="Peter M."/>
            <person name="Pfister S."/>
            <person name="Riley R."/>
            <person name="Sitrit Y."/>
            <person name="Stielow J.B."/>
            <person name="Szollosi G."/>
            <person name="Zifcakova L."/>
            <person name="Stursova M."/>
            <person name="Spatafora J.W."/>
            <person name="Tedersoo L."/>
            <person name="Vaario L.M."/>
            <person name="Yamada A."/>
            <person name="Yan M."/>
            <person name="Wang P."/>
            <person name="Xu J."/>
            <person name="Bruns T."/>
            <person name="Baldrian P."/>
            <person name="Vilgalys R."/>
            <person name="Dunand C."/>
            <person name="Henrissat B."/>
            <person name="Grigoriev I.V."/>
            <person name="Hibbett D."/>
            <person name="Nagy L.G."/>
            <person name="Martin F.M."/>
        </authorList>
    </citation>
    <scope>NUCLEOTIDE SEQUENCE</scope>
    <source>
        <strain evidence="8">UP504</strain>
    </source>
</reference>
<organism evidence="8 9">
    <name type="scientific">Hydnum rufescens UP504</name>
    <dbReference type="NCBI Taxonomy" id="1448309"/>
    <lineage>
        <taxon>Eukaryota</taxon>
        <taxon>Fungi</taxon>
        <taxon>Dikarya</taxon>
        <taxon>Basidiomycota</taxon>
        <taxon>Agaricomycotina</taxon>
        <taxon>Agaricomycetes</taxon>
        <taxon>Cantharellales</taxon>
        <taxon>Hydnaceae</taxon>
        <taxon>Hydnum</taxon>
    </lineage>
</organism>
<dbReference type="PANTHER" id="PTHR15139">
    <property type="entry name" value="TUBULIN FOLDING COFACTOR C"/>
    <property type="match status" value="1"/>
</dbReference>
<evidence type="ECO:0000256" key="4">
    <source>
        <dbReference type="ARBA" id="ARBA00022990"/>
    </source>
</evidence>
<dbReference type="EMBL" id="MU128945">
    <property type="protein sequence ID" value="KAF9515906.1"/>
    <property type="molecule type" value="Genomic_DNA"/>
</dbReference>
<dbReference type="InterPro" id="IPR031925">
    <property type="entry name" value="TBCC_N"/>
</dbReference>
<dbReference type="GO" id="GO:0007023">
    <property type="term" value="P:post-chaperonin tubulin folding pathway"/>
    <property type="evidence" value="ECO:0007669"/>
    <property type="project" value="InterPro"/>
</dbReference>
<protein>
    <recommendedName>
        <fullName evidence="7">C-CAP/cofactor C-like domain-containing protein</fullName>
    </recommendedName>
</protein>
<name>A0A9P6B1G6_9AGAM</name>
<feature type="domain" description="C-CAP/cofactor C-like" evidence="7">
    <location>
        <begin position="64"/>
        <end position="155"/>
    </location>
</feature>
<comment type="similarity">
    <text evidence="2">Belongs to the TBCC family.</text>
</comment>
<proteinExistence type="inferred from homology"/>
<dbReference type="InterPro" id="IPR016098">
    <property type="entry name" value="CAP/MinC_C"/>
</dbReference>
<dbReference type="GO" id="GO:0015631">
    <property type="term" value="F:tubulin binding"/>
    <property type="evidence" value="ECO:0007669"/>
    <property type="project" value="InterPro"/>
</dbReference>
<comment type="subunit">
    <text evidence="5">Supercomplex made of cofactors A to E. Cofactors A and D function by capturing and stabilizing tubulin in a quasi-native conformation. Cofactor E binds to the cofactor D-tubulin complex; interaction with cofactor C then causes the release of tubulin polypeptides that are committed to the native state.</text>
</comment>
<dbReference type="InterPro" id="IPR012945">
    <property type="entry name" value="Tubulin-bd_cofactor_C_dom"/>
</dbReference>
<dbReference type="InterPro" id="IPR038397">
    <property type="entry name" value="TBCC_N_sf"/>
</dbReference>
<evidence type="ECO:0000256" key="5">
    <source>
        <dbReference type="ARBA" id="ARBA00026055"/>
    </source>
</evidence>
<dbReference type="Gene3D" id="1.20.58.1250">
    <property type="entry name" value="Tubulin Binding Cofactor C, N-terminal domain"/>
    <property type="match status" value="1"/>
</dbReference>
<comment type="caution">
    <text evidence="8">The sequence shown here is derived from an EMBL/GenBank/DDBJ whole genome shotgun (WGS) entry which is preliminary data.</text>
</comment>
<dbReference type="PROSITE" id="PS51329">
    <property type="entry name" value="C_CAP_COFACTOR_C"/>
    <property type="match status" value="1"/>
</dbReference>
<evidence type="ECO:0000313" key="9">
    <source>
        <dbReference type="Proteomes" id="UP000886523"/>
    </source>
</evidence>
<dbReference type="Pfam" id="PF07986">
    <property type="entry name" value="TBCC"/>
    <property type="match status" value="1"/>
</dbReference>
<dbReference type="InterPro" id="IPR027684">
    <property type="entry name" value="TBCC"/>
</dbReference>
<evidence type="ECO:0000259" key="7">
    <source>
        <dbReference type="PROSITE" id="PS51329"/>
    </source>
</evidence>
<comment type="subcellular location">
    <subcellularLocation>
        <location evidence="1">Cytoplasm</location>
    </subcellularLocation>
</comment>
<dbReference type="PANTHER" id="PTHR15139:SF0">
    <property type="entry name" value="TUBULIN-SPECIFIC CHAPERONE C"/>
    <property type="match status" value="1"/>
</dbReference>
<evidence type="ECO:0000256" key="1">
    <source>
        <dbReference type="ARBA" id="ARBA00004496"/>
    </source>
</evidence>
<keyword evidence="4" id="KW-0007">Acetylation</keyword>
<dbReference type="OrthoDB" id="194775at2759"/>
<dbReference type="Pfam" id="PF16752">
    <property type="entry name" value="TBCC_N"/>
    <property type="match status" value="1"/>
</dbReference>
<dbReference type="InterPro" id="IPR017901">
    <property type="entry name" value="C-CAP_CF_C-like"/>
</dbReference>
<feature type="region of interest" description="Disordered" evidence="6">
    <location>
        <begin position="49"/>
        <end position="75"/>
    </location>
</feature>
<dbReference type="AlphaFoldDB" id="A0A9P6B1G6"/>
<dbReference type="Proteomes" id="UP000886523">
    <property type="component" value="Unassembled WGS sequence"/>
</dbReference>
<dbReference type="GO" id="GO:0007021">
    <property type="term" value="P:tubulin complex assembly"/>
    <property type="evidence" value="ECO:0007669"/>
    <property type="project" value="TreeGrafter"/>
</dbReference>
<dbReference type="Gene3D" id="2.160.20.70">
    <property type="match status" value="1"/>
</dbReference>
<evidence type="ECO:0000256" key="2">
    <source>
        <dbReference type="ARBA" id="ARBA00008848"/>
    </source>
</evidence>